<keyword evidence="3 6" id="KW-0812">Transmembrane</keyword>
<feature type="transmembrane region" description="Helical" evidence="7">
    <location>
        <begin position="85"/>
        <end position="109"/>
    </location>
</feature>
<dbReference type="RefSeq" id="WP_207299232.1">
    <property type="nucleotide sequence ID" value="NZ_CP071444.1"/>
</dbReference>
<reference evidence="8" key="1">
    <citation type="submission" date="2021-03" db="EMBL/GenBank/DDBJ databases">
        <title>Alkalibacter marinus sp. nov., isolated from tidal flat sediment.</title>
        <authorList>
            <person name="Namirimu T."/>
            <person name="Yang J.-A."/>
            <person name="Yang S.-H."/>
            <person name="Kim Y.-J."/>
            <person name="Kwon K.K."/>
        </authorList>
    </citation>
    <scope>NUCLEOTIDE SEQUENCE</scope>
    <source>
        <strain evidence="8">ES005</strain>
    </source>
</reference>
<dbReference type="GO" id="GO:0016020">
    <property type="term" value="C:membrane"/>
    <property type="evidence" value="ECO:0007669"/>
    <property type="project" value="UniProtKB-SubCell"/>
</dbReference>
<dbReference type="PANTHER" id="PTHR42948:SF1">
    <property type="entry name" value="TRANSPORTER"/>
    <property type="match status" value="1"/>
</dbReference>
<dbReference type="CDD" id="cd10336">
    <property type="entry name" value="SLC6sbd_Tyt1-Like"/>
    <property type="match status" value="1"/>
</dbReference>
<keyword evidence="9" id="KW-1185">Reference proteome</keyword>
<comment type="similarity">
    <text evidence="6">Belongs to the sodium:neurotransmitter symporter (SNF) (TC 2.A.22) family.</text>
</comment>
<dbReference type="SUPFAM" id="SSF161070">
    <property type="entry name" value="SNF-like"/>
    <property type="match status" value="1"/>
</dbReference>
<protein>
    <recommendedName>
        <fullName evidence="6">Transporter</fullName>
    </recommendedName>
</protein>
<comment type="subcellular location">
    <subcellularLocation>
        <location evidence="1">Membrane</location>
        <topology evidence="1">Multi-pass membrane protein</topology>
    </subcellularLocation>
</comment>
<evidence type="ECO:0000256" key="3">
    <source>
        <dbReference type="ARBA" id="ARBA00022692"/>
    </source>
</evidence>
<dbReference type="NCBIfam" id="NF037979">
    <property type="entry name" value="Na_transp"/>
    <property type="match status" value="1"/>
</dbReference>
<feature type="transmembrane region" description="Helical" evidence="7">
    <location>
        <begin position="210"/>
        <end position="229"/>
    </location>
</feature>
<evidence type="ECO:0000313" key="8">
    <source>
        <dbReference type="EMBL" id="QSX07890.1"/>
    </source>
</evidence>
<gene>
    <name evidence="8" type="ORF">J0B03_08730</name>
</gene>
<dbReference type="PROSITE" id="PS00610">
    <property type="entry name" value="NA_NEUROTRAN_SYMP_1"/>
    <property type="match status" value="1"/>
</dbReference>
<organism evidence="8 9">
    <name type="scientific">Alkalibacter rhizosphaerae</name>
    <dbReference type="NCBI Taxonomy" id="2815577"/>
    <lineage>
        <taxon>Bacteria</taxon>
        <taxon>Bacillati</taxon>
        <taxon>Bacillota</taxon>
        <taxon>Clostridia</taxon>
        <taxon>Eubacteriales</taxon>
        <taxon>Eubacteriaceae</taxon>
        <taxon>Alkalibacter</taxon>
    </lineage>
</organism>
<feature type="transmembrane region" description="Helical" evidence="7">
    <location>
        <begin position="170"/>
        <end position="190"/>
    </location>
</feature>
<dbReference type="InterPro" id="IPR000175">
    <property type="entry name" value="Na/ntran_symport"/>
</dbReference>
<dbReference type="PANTHER" id="PTHR42948">
    <property type="entry name" value="TRANSPORTER"/>
    <property type="match status" value="1"/>
</dbReference>
<dbReference type="PRINTS" id="PR00176">
    <property type="entry name" value="NANEUSMPORT"/>
</dbReference>
<feature type="transmembrane region" description="Helical" evidence="7">
    <location>
        <begin position="140"/>
        <end position="158"/>
    </location>
</feature>
<feature type="transmembrane region" description="Helical" evidence="7">
    <location>
        <begin position="306"/>
        <end position="329"/>
    </location>
</feature>
<dbReference type="InterPro" id="IPR047218">
    <property type="entry name" value="YocR/YhdH-like"/>
</dbReference>
<dbReference type="InterPro" id="IPR037272">
    <property type="entry name" value="SNS_sf"/>
</dbReference>
<keyword evidence="5 7" id="KW-0472">Membrane</keyword>
<name>A0A974XFQ5_9FIRM</name>
<evidence type="ECO:0000256" key="4">
    <source>
        <dbReference type="ARBA" id="ARBA00022989"/>
    </source>
</evidence>
<evidence type="ECO:0000256" key="7">
    <source>
        <dbReference type="SAM" id="Phobius"/>
    </source>
</evidence>
<dbReference type="KEGG" id="alka:J0B03_08730"/>
<sequence>MNKRSEFSGRLGFILAAAGSAVGLGNIWRFPYLAAKYGGGLFVLIYIFFIVTFGYAIMSSEIALGRMTRLSPVGAYQKIDKRFGFVGVIAVLVAALIVPYYSVIGGWIFKYLVTYASGGYLEAASDSFFVDFITAPAEPVLWQIAFVLISAFVVFKGVKNGIEKINRVLMPALIVISLAIAFYGLTLPGAMDGLAYYLIPDFSRFSVEGVLAALGQMFYSLSLAMGIMITYGSYLSKEDNIDRSVRHIEIFDSGVAMLAGFMIIPAVFAFSGGSREALGAGPGLMFITLPKVFAAMDFSSLVGLGFFLMVLFAAVTSAISLLEVVVSTLCDRFGISRTKSVLWTTVFVIIMGMPSSLGNGIWSHITILDLPILDFFDFVTNAVLMPLGALFMSIMLGHFVPEEEMEKEMGLVKKGKKIFYRIMIKYVAPIFIVVILLSSVLSTFGIITL</sequence>
<evidence type="ECO:0000313" key="9">
    <source>
        <dbReference type="Proteomes" id="UP000663499"/>
    </source>
</evidence>
<feature type="transmembrane region" description="Helical" evidence="7">
    <location>
        <begin position="39"/>
        <end position="64"/>
    </location>
</feature>
<evidence type="ECO:0000256" key="6">
    <source>
        <dbReference type="RuleBase" id="RU003732"/>
    </source>
</evidence>
<feature type="transmembrane region" description="Helical" evidence="7">
    <location>
        <begin position="341"/>
        <end position="362"/>
    </location>
</feature>
<dbReference type="AlphaFoldDB" id="A0A974XFQ5"/>
<evidence type="ECO:0000256" key="2">
    <source>
        <dbReference type="ARBA" id="ARBA00022448"/>
    </source>
</evidence>
<dbReference type="PROSITE" id="PS50267">
    <property type="entry name" value="NA_NEUROTRAN_SYMP_3"/>
    <property type="match status" value="1"/>
</dbReference>
<accession>A0A974XFQ5</accession>
<dbReference type="Proteomes" id="UP000663499">
    <property type="component" value="Chromosome"/>
</dbReference>
<keyword evidence="2 6" id="KW-0813">Transport</keyword>
<feature type="transmembrane region" description="Helical" evidence="7">
    <location>
        <begin position="422"/>
        <end position="447"/>
    </location>
</feature>
<feature type="transmembrane region" description="Helical" evidence="7">
    <location>
        <begin position="250"/>
        <end position="270"/>
    </location>
</feature>
<evidence type="ECO:0000256" key="1">
    <source>
        <dbReference type="ARBA" id="ARBA00004141"/>
    </source>
</evidence>
<dbReference type="EMBL" id="CP071444">
    <property type="protein sequence ID" value="QSX07890.1"/>
    <property type="molecule type" value="Genomic_DNA"/>
</dbReference>
<dbReference type="Pfam" id="PF00209">
    <property type="entry name" value="SNF"/>
    <property type="match status" value="2"/>
</dbReference>
<evidence type="ECO:0000256" key="5">
    <source>
        <dbReference type="ARBA" id="ARBA00023136"/>
    </source>
</evidence>
<dbReference type="GO" id="GO:0015293">
    <property type="term" value="F:symporter activity"/>
    <property type="evidence" value="ECO:0007669"/>
    <property type="project" value="UniProtKB-KW"/>
</dbReference>
<keyword evidence="4 7" id="KW-1133">Transmembrane helix</keyword>
<feature type="transmembrane region" description="Helical" evidence="7">
    <location>
        <begin position="382"/>
        <end position="401"/>
    </location>
</feature>
<keyword evidence="6" id="KW-0769">Symport</keyword>
<proteinExistence type="inferred from homology"/>